<dbReference type="GO" id="GO:0030975">
    <property type="term" value="F:thiamine binding"/>
    <property type="evidence" value="ECO:0007669"/>
    <property type="project" value="TreeGrafter"/>
</dbReference>
<reference evidence="3" key="2">
    <citation type="journal article" date="2021" name="PeerJ">
        <title>Extensive microbial diversity within the chicken gut microbiome revealed by metagenomics and culture.</title>
        <authorList>
            <person name="Gilroy R."/>
            <person name="Ravi A."/>
            <person name="Getino M."/>
            <person name="Pursley I."/>
            <person name="Horton D.L."/>
            <person name="Alikhan N.F."/>
            <person name="Baker D."/>
            <person name="Gharbi K."/>
            <person name="Hall N."/>
            <person name="Watson M."/>
            <person name="Adriaenssens E.M."/>
            <person name="Foster-Nyarko E."/>
            <person name="Jarju S."/>
            <person name="Secka A."/>
            <person name="Antonio M."/>
            <person name="Oren A."/>
            <person name="Chaudhuri R.R."/>
            <person name="La Ragione R."/>
            <person name="Hildebrand F."/>
            <person name="Pallen M.J."/>
        </authorList>
    </citation>
    <scope>NUCLEOTIDE SEQUENCE</scope>
    <source>
        <strain evidence="3">14700</strain>
    </source>
</reference>
<dbReference type="Proteomes" id="UP000810292">
    <property type="component" value="Unassembled WGS sequence"/>
</dbReference>
<dbReference type="SUPFAM" id="SSF53850">
    <property type="entry name" value="Periplasmic binding protein-like II"/>
    <property type="match status" value="1"/>
</dbReference>
<accession>A0A9D9IAW2</accession>
<dbReference type="GO" id="GO:0015888">
    <property type="term" value="P:thiamine transport"/>
    <property type="evidence" value="ECO:0007669"/>
    <property type="project" value="TreeGrafter"/>
</dbReference>
<dbReference type="AlphaFoldDB" id="A0A9D9IAW2"/>
<evidence type="ECO:0000256" key="2">
    <source>
        <dbReference type="SAM" id="SignalP"/>
    </source>
</evidence>
<dbReference type="InterPro" id="IPR026045">
    <property type="entry name" value="Ferric-bd"/>
</dbReference>
<feature type="chain" id="PRO_5039700170" evidence="2">
    <location>
        <begin position="21"/>
        <end position="334"/>
    </location>
</feature>
<dbReference type="PANTHER" id="PTHR30006">
    <property type="entry name" value="THIAMINE-BINDING PERIPLASMIC PROTEIN-RELATED"/>
    <property type="match status" value="1"/>
</dbReference>
<dbReference type="Pfam" id="PF13343">
    <property type="entry name" value="SBP_bac_6"/>
    <property type="match status" value="1"/>
</dbReference>
<evidence type="ECO:0000313" key="3">
    <source>
        <dbReference type="EMBL" id="MBO8468373.1"/>
    </source>
</evidence>
<evidence type="ECO:0000313" key="4">
    <source>
        <dbReference type="Proteomes" id="UP000810292"/>
    </source>
</evidence>
<evidence type="ECO:0000256" key="1">
    <source>
        <dbReference type="ARBA" id="ARBA00022729"/>
    </source>
</evidence>
<dbReference type="PIRSF" id="PIRSF002825">
    <property type="entry name" value="CfbpA"/>
    <property type="match status" value="1"/>
</dbReference>
<feature type="signal peptide" evidence="2">
    <location>
        <begin position="1"/>
        <end position="20"/>
    </location>
</feature>
<proteinExistence type="predicted"/>
<protein>
    <submittedName>
        <fullName evidence="3">ABC transporter substrate-binding protein</fullName>
    </submittedName>
</protein>
<name>A0A9D9IAW2_9SPIO</name>
<gene>
    <name evidence="3" type="ORF">IAA72_01130</name>
</gene>
<dbReference type="PANTHER" id="PTHR30006:SF2">
    <property type="entry name" value="ABC TRANSPORTER SUBSTRATE-BINDING PROTEIN"/>
    <property type="match status" value="1"/>
</dbReference>
<comment type="caution">
    <text evidence="3">The sequence shown here is derived from an EMBL/GenBank/DDBJ whole genome shotgun (WGS) entry which is preliminary data.</text>
</comment>
<dbReference type="Gene3D" id="3.40.190.10">
    <property type="entry name" value="Periplasmic binding protein-like II"/>
    <property type="match status" value="2"/>
</dbReference>
<dbReference type="GO" id="GO:0030976">
    <property type="term" value="F:thiamine pyrophosphate binding"/>
    <property type="evidence" value="ECO:0007669"/>
    <property type="project" value="TreeGrafter"/>
</dbReference>
<keyword evidence="1 2" id="KW-0732">Signal</keyword>
<dbReference type="CDD" id="cd13544">
    <property type="entry name" value="PBP2_Fbp_like_1"/>
    <property type="match status" value="1"/>
</dbReference>
<dbReference type="GO" id="GO:0030288">
    <property type="term" value="C:outer membrane-bounded periplasmic space"/>
    <property type="evidence" value="ECO:0007669"/>
    <property type="project" value="TreeGrafter"/>
</dbReference>
<reference evidence="3" key="1">
    <citation type="submission" date="2020-10" db="EMBL/GenBank/DDBJ databases">
        <authorList>
            <person name="Gilroy R."/>
        </authorList>
    </citation>
    <scope>NUCLEOTIDE SEQUENCE</scope>
    <source>
        <strain evidence="3">14700</strain>
    </source>
</reference>
<sequence length="334" mass="36406">MKRTLIALLLALLIAVPAFAAESVNAYTTLEEPLAAALFAKFEEETGIHVNFVRLSGGEAVARLQAEASNPQASIWVGGVGLDHITAKGMGLTAPYVSRYSRNTPSQYRDPDNYWIGLYVGPLTFVTNLDRAAELGLEVPHSWADLLDPSYKGYIRMANPNSSGTAYNVLTTMIYVLGTEDAMMEYMTELDKNIDQYTRSGSAPGKSVATGEIPIAIGYAHDQVKLKDAGANIEITAPEEGTGFELASMSIVKNGPDPVNAKKLYDWIISDKDAQDIFTQWYVVLVANGAPTHPNALSINDIKTVDQDFAWDGDPANKDRILNRWTTEIGNKRG</sequence>
<dbReference type="EMBL" id="JADIMF010000018">
    <property type="protein sequence ID" value="MBO8468373.1"/>
    <property type="molecule type" value="Genomic_DNA"/>
</dbReference>
<organism evidence="3 4">
    <name type="scientific">Candidatus Ornithospirochaeta stercoravium</name>
    <dbReference type="NCBI Taxonomy" id="2840897"/>
    <lineage>
        <taxon>Bacteria</taxon>
        <taxon>Pseudomonadati</taxon>
        <taxon>Spirochaetota</taxon>
        <taxon>Spirochaetia</taxon>
        <taxon>Spirochaetales</taxon>
        <taxon>Spirochaetaceae</taxon>
        <taxon>Spirochaetaceae incertae sedis</taxon>
        <taxon>Candidatus Ornithospirochaeta</taxon>
    </lineage>
</organism>